<evidence type="ECO:0000313" key="19">
    <source>
        <dbReference type="Proteomes" id="UP001546774"/>
    </source>
</evidence>
<name>A0ABV1H2K0_9FIRM</name>
<reference evidence="18" key="1">
    <citation type="submission" date="2024-03" db="EMBL/GenBank/DDBJ databases">
        <title>Human intestinal bacterial collection.</title>
        <authorList>
            <person name="Pauvert C."/>
            <person name="Hitch T.C.A."/>
            <person name="Clavel T."/>
        </authorList>
    </citation>
    <scope>NUCLEOTIDE SEQUENCE [LARGE SCALE GENOMIC DNA]</scope>
    <source>
        <strain evidence="18">CLA-AA-H89B</strain>
    </source>
</reference>
<dbReference type="EC" id="2.4.99.28" evidence="14"/>
<protein>
    <recommendedName>
        <fullName evidence="12">Probable peptidoglycan glycosyltransferase FtsW</fullName>
        <ecNumber evidence="14">2.4.99.28</ecNumber>
    </recommendedName>
    <alternativeName>
        <fullName evidence="13">Cell division protein FtsW</fullName>
    </alternativeName>
    <alternativeName>
        <fullName evidence="10">Cell wall polymerase</fullName>
    </alternativeName>
    <alternativeName>
        <fullName evidence="9">Peptidoglycan polymerase</fullName>
    </alternativeName>
</protein>
<keyword evidence="5" id="KW-0133">Cell shape</keyword>
<keyword evidence="6" id="KW-0573">Peptidoglycan synthesis</keyword>
<dbReference type="PANTHER" id="PTHR30474">
    <property type="entry name" value="CELL CYCLE PROTEIN"/>
    <property type="match status" value="1"/>
</dbReference>
<comment type="catalytic activity">
    <reaction evidence="15">
        <text>[GlcNAc-(1-&gt;4)-Mur2Ac(oyl-L-Ala-gamma-D-Glu-L-Lys-D-Ala-D-Ala)](n)-di-trans,octa-cis-undecaprenyl diphosphate + beta-D-GlcNAc-(1-&gt;4)-Mur2Ac(oyl-L-Ala-gamma-D-Glu-L-Lys-D-Ala-D-Ala)-di-trans,octa-cis-undecaprenyl diphosphate = [GlcNAc-(1-&gt;4)-Mur2Ac(oyl-L-Ala-gamma-D-Glu-L-Lys-D-Ala-D-Ala)](n+1)-di-trans,octa-cis-undecaprenyl diphosphate + di-trans,octa-cis-undecaprenyl diphosphate + H(+)</text>
        <dbReference type="Rhea" id="RHEA:23708"/>
        <dbReference type="Rhea" id="RHEA-COMP:9602"/>
        <dbReference type="Rhea" id="RHEA-COMP:9603"/>
        <dbReference type="ChEBI" id="CHEBI:15378"/>
        <dbReference type="ChEBI" id="CHEBI:58405"/>
        <dbReference type="ChEBI" id="CHEBI:60033"/>
        <dbReference type="ChEBI" id="CHEBI:78435"/>
        <dbReference type="EC" id="2.4.99.28"/>
    </reaction>
</comment>
<keyword evidence="19" id="KW-1185">Reference proteome</keyword>
<keyword evidence="4 17" id="KW-0812">Transmembrane</keyword>
<proteinExistence type="inferred from homology"/>
<evidence type="ECO:0000256" key="12">
    <source>
        <dbReference type="ARBA" id="ARBA00041185"/>
    </source>
</evidence>
<feature type="transmembrane region" description="Helical" evidence="17">
    <location>
        <begin position="119"/>
        <end position="137"/>
    </location>
</feature>
<evidence type="ECO:0000256" key="13">
    <source>
        <dbReference type="ARBA" id="ARBA00041418"/>
    </source>
</evidence>
<sequence>MARKVKKMSNKRYFDYSLLFVIIFIVGFGLVMIYSTSSYTAQMEYGSSEYYFKKQLIFDVLGFIMMYIMYRLDYHVLRKIAPAFFALSLLLILALIPFGKTANGATRWIRFGPIGVQPADVSKTAVIIMLSAAVCAAGSKIKSLLYNFFLFVLIAGLEAILIMVISSNMSSALIILAIAFVMIFVAYPKYKFFVVLAGLGAGGVAALYNWLLGIAHQGMTENFRMNRLLMWIQPENYSSGIGYQTVQGLYAIGSGGLFGKGLGKSLQKLGFIPESQNDMIFSIICEELGLFGAMCIILVFALMLWRIIHIAQNAPDLFGTMLAAGVFAHVAVQVVLNIAVVTNFIPNTGVSLPFISYGGTASFFLLLEMGIVLNISSKIRLER</sequence>
<dbReference type="Proteomes" id="UP001546774">
    <property type="component" value="Unassembled WGS sequence"/>
</dbReference>
<evidence type="ECO:0000256" key="17">
    <source>
        <dbReference type="SAM" id="Phobius"/>
    </source>
</evidence>
<evidence type="ECO:0000256" key="16">
    <source>
        <dbReference type="ARBA" id="ARBA00049966"/>
    </source>
</evidence>
<feature type="transmembrane region" description="Helical" evidence="17">
    <location>
        <begin position="317"/>
        <end position="342"/>
    </location>
</feature>
<organism evidence="18 19">
    <name type="scientific">Lachnospira intestinalis</name>
    <dbReference type="NCBI Taxonomy" id="3133158"/>
    <lineage>
        <taxon>Bacteria</taxon>
        <taxon>Bacillati</taxon>
        <taxon>Bacillota</taxon>
        <taxon>Clostridia</taxon>
        <taxon>Lachnospirales</taxon>
        <taxon>Lachnospiraceae</taxon>
        <taxon>Lachnospira</taxon>
    </lineage>
</organism>
<comment type="subcellular location">
    <subcellularLocation>
        <location evidence="1">Membrane</location>
        <topology evidence="1">Multi-pass membrane protein</topology>
    </subcellularLocation>
</comment>
<feature type="transmembrane region" description="Helical" evidence="17">
    <location>
        <begin position="55"/>
        <end position="73"/>
    </location>
</feature>
<feature type="transmembrane region" description="Helical" evidence="17">
    <location>
        <begin position="80"/>
        <end position="99"/>
    </location>
</feature>
<gene>
    <name evidence="18" type="ORF">WMO37_02640</name>
</gene>
<keyword evidence="7 17" id="KW-1133">Transmembrane helix</keyword>
<dbReference type="PANTHER" id="PTHR30474:SF2">
    <property type="entry name" value="PEPTIDOGLYCAN GLYCOSYLTRANSFERASE FTSW-RELATED"/>
    <property type="match status" value="1"/>
</dbReference>
<keyword evidence="2" id="KW-0328">Glycosyltransferase</keyword>
<evidence type="ECO:0000256" key="6">
    <source>
        <dbReference type="ARBA" id="ARBA00022984"/>
    </source>
</evidence>
<feature type="transmembrane region" description="Helical" evidence="17">
    <location>
        <begin position="13"/>
        <end position="35"/>
    </location>
</feature>
<evidence type="ECO:0000256" key="4">
    <source>
        <dbReference type="ARBA" id="ARBA00022692"/>
    </source>
</evidence>
<evidence type="ECO:0000256" key="8">
    <source>
        <dbReference type="ARBA" id="ARBA00023136"/>
    </source>
</evidence>
<dbReference type="Pfam" id="PF01098">
    <property type="entry name" value="FTSW_RODA_SPOVE"/>
    <property type="match status" value="1"/>
</dbReference>
<evidence type="ECO:0000256" key="2">
    <source>
        <dbReference type="ARBA" id="ARBA00022676"/>
    </source>
</evidence>
<feature type="transmembrane region" description="Helical" evidence="17">
    <location>
        <begin position="279"/>
        <end position="305"/>
    </location>
</feature>
<evidence type="ECO:0000256" key="15">
    <source>
        <dbReference type="ARBA" id="ARBA00049902"/>
    </source>
</evidence>
<dbReference type="InterPro" id="IPR001182">
    <property type="entry name" value="FtsW/RodA"/>
</dbReference>
<evidence type="ECO:0000313" key="18">
    <source>
        <dbReference type="EMBL" id="MEQ2553910.1"/>
    </source>
</evidence>
<keyword evidence="8 17" id="KW-0472">Membrane</keyword>
<comment type="similarity">
    <text evidence="11">Belongs to the SEDS family. FtsW subfamily.</text>
</comment>
<feature type="transmembrane region" description="Helical" evidence="17">
    <location>
        <begin position="192"/>
        <end position="211"/>
    </location>
</feature>
<comment type="caution">
    <text evidence="18">The sequence shown here is derived from an EMBL/GenBank/DDBJ whole genome shotgun (WGS) entry which is preliminary data.</text>
</comment>
<accession>A0ABV1H2K0</accession>
<evidence type="ECO:0000256" key="5">
    <source>
        <dbReference type="ARBA" id="ARBA00022960"/>
    </source>
</evidence>
<dbReference type="EMBL" id="JBBMFS010000002">
    <property type="protein sequence ID" value="MEQ2553910.1"/>
    <property type="molecule type" value="Genomic_DNA"/>
</dbReference>
<evidence type="ECO:0000256" key="9">
    <source>
        <dbReference type="ARBA" id="ARBA00032370"/>
    </source>
</evidence>
<evidence type="ECO:0000256" key="11">
    <source>
        <dbReference type="ARBA" id="ARBA00038053"/>
    </source>
</evidence>
<evidence type="ECO:0000256" key="7">
    <source>
        <dbReference type="ARBA" id="ARBA00022989"/>
    </source>
</evidence>
<evidence type="ECO:0000256" key="1">
    <source>
        <dbReference type="ARBA" id="ARBA00004141"/>
    </source>
</evidence>
<evidence type="ECO:0000256" key="14">
    <source>
        <dbReference type="ARBA" id="ARBA00044770"/>
    </source>
</evidence>
<feature type="transmembrane region" description="Helical" evidence="17">
    <location>
        <begin position="171"/>
        <end position="187"/>
    </location>
</feature>
<evidence type="ECO:0000256" key="3">
    <source>
        <dbReference type="ARBA" id="ARBA00022679"/>
    </source>
</evidence>
<keyword evidence="3" id="KW-0808">Transferase</keyword>
<comment type="function">
    <text evidence="16">Peptidoglycan polymerase that is essential for cell division.</text>
</comment>
<feature type="transmembrane region" description="Helical" evidence="17">
    <location>
        <begin position="144"/>
        <end position="165"/>
    </location>
</feature>
<feature type="transmembrane region" description="Helical" evidence="17">
    <location>
        <begin position="354"/>
        <end position="375"/>
    </location>
</feature>
<evidence type="ECO:0000256" key="10">
    <source>
        <dbReference type="ARBA" id="ARBA00033270"/>
    </source>
</evidence>